<proteinExistence type="predicted"/>
<reference evidence="1" key="1">
    <citation type="submission" date="2021-06" db="EMBL/GenBank/DDBJ databases">
        <authorList>
            <person name="Kallberg Y."/>
            <person name="Tangrot J."/>
            <person name="Rosling A."/>
        </authorList>
    </citation>
    <scope>NUCLEOTIDE SEQUENCE</scope>
    <source>
        <strain evidence="1">28 12/20/2015</strain>
    </source>
</reference>
<comment type="caution">
    <text evidence="1">The sequence shown here is derived from an EMBL/GenBank/DDBJ whole genome shotgun (WGS) entry which is preliminary data.</text>
</comment>
<gene>
    <name evidence="1" type="ORF">SPELUC_LOCUS5285</name>
</gene>
<keyword evidence="2" id="KW-1185">Reference proteome</keyword>
<sequence length="671" mass="76836">MTDAPKIILMWANSDPKYPNSFVIKDGERKLLGLTRTDKNGQTYWKFKERKPKAVSQNNSESSPVMDNVQKFYQRQAKTEALNYDKNNSAATTNSVNQHNNPNKQLATLLQERETTEQERQTKDQEIKKITDERKSLLNIASYVREIEHEETRLTTNATTHTPRMNNFLGTGTGTNSGNLNNLYKVKINNSEVETTEEQIINPIACIVSALKKIDKDDFTTKYNAQESDSSKKTRVKDYLTRIQQQEIIVGSDNGSTTDGTFTLPESLDSIRQLKDELEMEKLGAAVKLIESRKQIEDKTQERDSKQAQIKSKETEIDTLISEIITKKREKLQTHNLSKGFAKTSTEDNRRELFELRTIEQLLLEIRYLENDGNATANSSVADENTALTVIESIIDQVKGTASQGCFLVDSFHNLAYVSGSDKEPIYENLNEYSKHFENKEKLVKLNDWEIQAKAAIEKALNGEDNQTEIETLLKKIMGTHNKVKPEFLEEIKKSDSTLVDLKTLLGKEPKEIITLIARFTYNQLDDTGEEKNKKKTQKRRRIAKKLNKAKESDLSEQELNESLYQLETGELTIDTSKSWTADLKEISATTPQQEEQKGEETGEPTANIEEKEEDDKDPFEHKQFCWSCSLDSLRKFELGDYPVKNKEQIIKELRAALMTDNSEVQLDYYE</sequence>
<organism evidence="1 2">
    <name type="scientific">Cetraspora pellucida</name>
    <dbReference type="NCBI Taxonomy" id="1433469"/>
    <lineage>
        <taxon>Eukaryota</taxon>
        <taxon>Fungi</taxon>
        <taxon>Fungi incertae sedis</taxon>
        <taxon>Mucoromycota</taxon>
        <taxon>Glomeromycotina</taxon>
        <taxon>Glomeromycetes</taxon>
        <taxon>Diversisporales</taxon>
        <taxon>Gigasporaceae</taxon>
        <taxon>Cetraspora</taxon>
    </lineage>
</organism>
<name>A0ACA9LXI3_9GLOM</name>
<evidence type="ECO:0000313" key="2">
    <source>
        <dbReference type="Proteomes" id="UP000789366"/>
    </source>
</evidence>
<accession>A0ACA9LXI3</accession>
<protein>
    <submittedName>
        <fullName evidence="1">9596_t:CDS:1</fullName>
    </submittedName>
</protein>
<dbReference type="Proteomes" id="UP000789366">
    <property type="component" value="Unassembled WGS sequence"/>
</dbReference>
<dbReference type="EMBL" id="CAJVPW010005305">
    <property type="protein sequence ID" value="CAG8552939.1"/>
    <property type="molecule type" value="Genomic_DNA"/>
</dbReference>
<evidence type="ECO:0000313" key="1">
    <source>
        <dbReference type="EMBL" id="CAG8552939.1"/>
    </source>
</evidence>